<evidence type="ECO:0000256" key="4">
    <source>
        <dbReference type="ARBA" id="ARBA00022989"/>
    </source>
</evidence>
<keyword evidence="6 9" id="KW-1015">Disulfide bond</keyword>
<proteinExistence type="predicted"/>
<dbReference type="SMART" id="SM00445">
    <property type="entry name" value="LINK"/>
    <property type="match status" value="1"/>
</dbReference>
<keyword evidence="2" id="KW-0812">Transmembrane</keyword>
<dbReference type="PANTHER" id="PTHR10225">
    <property type="entry name" value="HYALURONAN RECEPTOR"/>
    <property type="match status" value="1"/>
</dbReference>
<dbReference type="PRINTS" id="PR01265">
    <property type="entry name" value="LINKMODULE"/>
</dbReference>
<dbReference type="PANTHER" id="PTHR10225:SF2">
    <property type="entry name" value="LYMPHATIC VESSEL ENDOTHELIAL HYALURONIC ACID RECEPTOR 1"/>
    <property type="match status" value="1"/>
</dbReference>
<keyword evidence="8" id="KW-0325">Glycoprotein</keyword>
<dbReference type="InterPro" id="IPR016187">
    <property type="entry name" value="CTDL_fold"/>
</dbReference>
<evidence type="ECO:0000256" key="8">
    <source>
        <dbReference type="ARBA" id="ARBA00023180"/>
    </source>
</evidence>
<evidence type="ECO:0000256" key="1">
    <source>
        <dbReference type="ARBA" id="ARBA00004167"/>
    </source>
</evidence>
<feature type="compositionally biased region" description="Polar residues" evidence="10">
    <location>
        <begin position="213"/>
        <end position="226"/>
    </location>
</feature>
<dbReference type="GO" id="GO:0007155">
    <property type="term" value="P:cell adhesion"/>
    <property type="evidence" value="ECO:0007669"/>
    <property type="project" value="InterPro"/>
</dbReference>
<reference evidence="13" key="1">
    <citation type="submission" date="2019-06" db="EMBL/GenBank/DDBJ databases">
        <authorList>
            <consortium name="Wellcome Sanger Institute Data Sharing"/>
        </authorList>
    </citation>
    <scope>NUCLEOTIDE SEQUENCE [LARGE SCALE GENOMIC DNA]</scope>
</reference>
<evidence type="ECO:0000256" key="2">
    <source>
        <dbReference type="ARBA" id="ARBA00022692"/>
    </source>
</evidence>
<evidence type="ECO:0000256" key="11">
    <source>
        <dbReference type="SAM" id="SignalP"/>
    </source>
</evidence>
<name>A0A672JBW4_SALFA</name>
<reference evidence="13" key="3">
    <citation type="submission" date="2025-09" db="UniProtKB">
        <authorList>
            <consortium name="Ensembl"/>
        </authorList>
    </citation>
    <scope>IDENTIFICATION</scope>
</reference>
<dbReference type="InterPro" id="IPR043210">
    <property type="entry name" value="CD44_antigen-like"/>
</dbReference>
<dbReference type="PROSITE" id="PS01241">
    <property type="entry name" value="LINK_1"/>
    <property type="match status" value="1"/>
</dbReference>
<dbReference type="Gene3D" id="3.10.100.10">
    <property type="entry name" value="Mannose-Binding Protein A, subunit A"/>
    <property type="match status" value="1"/>
</dbReference>
<evidence type="ECO:0000256" key="9">
    <source>
        <dbReference type="PROSITE-ProRule" id="PRU00323"/>
    </source>
</evidence>
<dbReference type="OMA" id="AHYKSSI"/>
<feature type="disulfide bond" evidence="9">
    <location>
        <begin position="72"/>
        <end position="93"/>
    </location>
</feature>
<dbReference type="Proteomes" id="UP000472267">
    <property type="component" value="Chromosome 7"/>
</dbReference>
<feature type="domain" description="Link" evidence="12">
    <location>
        <begin position="27"/>
        <end position="117"/>
    </location>
</feature>
<keyword evidence="14" id="KW-1185">Reference proteome</keyword>
<evidence type="ECO:0000313" key="13">
    <source>
        <dbReference type="Ensembl" id="ENSSFAP00005051698.1"/>
    </source>
</evidence>
<feature type="region of interest" description="Disordered" evidence="10">
    <location>
        <begin position="121"/>
        <end position="226"/>
    </location>
</feature>
<dbReference type="SUPFAM" id="SSF56436">
    <property type="entry name" value="C-type lectin-like"/>
    <property type="match status" value="1"/>
</dbReference>
<evidence type="ECO:0000256" key="5">
    <source>
        <dbReference type="ARBA" id="ARBA00023136"/>
    </source>
</evidence>
<protein>
    <recommendedName>
        <fullName evidence="12">Link domain-containing protein</fullName>
    </recommendedName>
</protein>
<dbReference type="GO" id="GO:0005540">
    <property type="term" value="F:hyaluronic acid binding"/>
    <property type="evidence" value="ECO:0007669"/>
    <property type="project" value="InterPro"/>
</dbReference>
<keyword evidence="7" id="KW-0675">Receptor</keyword>
<dbReference type="InParanoid" id="A0A672JBW4"/>
<dbReference type="AlphaFoldDB" id="A0A672JBW4"/>
<evidence type="ECO:0000256" key="10">
    <source>
        <dbReference type="SAM" id="MobiDB-lite"/>
    </source>
</evidence>
<feature type="compositionally biased region" description="Low complexity" evidence="10">
    <location>
        <begin position="159"/>
        <end position="184"/>
    </location>
</feature>
<dbReference type="GO" id="GO:0004888">
    <property type="term" value="F:transmembrane signaling receptor activity"/>
    <property type="evidence" value="ECO:0007669"/>
    <property type="project" value="TreeGrafter"/>
</dbReference>
<dbReference type="GO" id="GO:0005886">
    <property type="term" value="C:plasma membrane"/>
    <property type="evidence" value="ECO:0007669"/>
    <property type="project" value="TreeGrafter"/>
</dbReference>
<comment type="caution">
    <text evidence="9">Lacks conserved residue(s) required for the propagation of feature annotation.</text>
</comment>
<evidence type="ECO:0000259" key="12">
    <source>
        <dbReference type="PROSITE" id="PS50963"/>
    </source>
</evidence>
<accession>A0A672JBW4</accession>
<dbReference type="FunCoup" id="A0A672JBW4">
    <property type="interactions" value="553"/>
</dbReference>
<organism evidence="13 14">
    <name type="scientific">Salarias fasciatus</name>
    <name type="common">Jewelled blenny</name>
    <name type="synonym">Blennius fasciatus</name>
    <dbReference type="NCBI Taxonomy" id="181472"/>
    <lineage>
        <taxon>Eukaryota</taxon>
        <taxon>Metazoa</taxon>
        <taxon>Chordata</taxon>
        <taxon>Craniata</taxon>
        <taxon>Vertebrata</taxon>
        <taxon>Euteleostomi</taxon>
        <taxon>Actinopterygii</taxon>
        <taxon>Neopterygii</taxon>
        <taxon>Teleostei</taxon>
        <taxon>Neoteleostei</taxon>
        <taxon>Acanthomorphata</taxon>
        <taxon>Ovalentaria</taxon>
        <taxon>Blenniimorphae</taxon>
        <taxon>Blenniiformes</taxon>
        <taxon>Blennioidei</taxon>
        <taxon>Blenniidae</taxon>
        <taxon>Salariinae</taxon>
        <taxon>Salarias</taxon>
    </lineage>
</organism>
<feature type="compositionally biased region" description="Low complexity" evidence="10">
    <location>
        <begin position="124"/>
        <end position="135"/>
    </location>
</feature>
<feature type="chain" id="PRO_5025565721" description="Link domain-containing protein" evidence="11">
    <location>
        <begin position="18"/>
        <end position="226"/>
    </location>
</feature>
<feature type="signal peptide" evidence="11">
    <location>
        <begin position="1"/>
        <end position="17"/>
    </location>
</feature>
<comment type="subcellular location">
    <subcellularLocation>
        <location evidence="1">Membrane</location>
        <topology evidence="1">Single-pass membrane protein</topology>
    </subcellularLocation>
</comment>
<keyword evidence="4" id="KW-1133">Transmembrane helix</keyword>
<dbReference type="InterPro" id="IPR016186">
    <property type="entry name" value="C-type_lectin-like/link_sf"/>
</dbReference>
<evidence type="ECO:0000313" key="14">
    <source>
        <dbReference type="Proteomes" id="UP000472267"/>
    </source>
</evidence>
<dbReference type="Pfam" id="PF00193">
    <property type="entry name" value="Xlink"/>
    <property type="match status" value="1"/>
</dbReference>
<keyword evidence="3 11" id="KW-0732">Signal</keyword>
<keyword evidence="5" id="KW-0472">Membrane</keyword>
<dbReference type="Ensembl" id="ENSSFAT00005053345.1">
    <property type="protein sequence ID" value="ENSSFAP00005051698.1"/>
    <property type="gene ID" value="ENSSFAG00005024813.1"/>
</dbReference>
<dbReference type="InterPro" id="IPR000538">
    <property type="entry name" value="Link_dom"/>
</dbReference>
<evidence type="ECO:0000256" key="6">
    <source>
        <dbReference type="ARBA" id="ARBA00023157"/>
    </source>
</evidence>
<reference evidence="13" key="2">
    <citation type="submission" date="2025-08" db="UniProtKB">
        <authorList>
            <consortium name="Ensembl"/>
        </authorList>
    </citation>
    <scope>IDENTIFICATION</scope>
</reference>
<dbReference type="PROSITE" id="PS50963">
    <property type="entry name" value="LINK_2"/>
    <property type="match status" value="1"/>
</dbReference>
<evidence type="ECO:0000256" key="7">
    <source>
        <dbReference type="ARBA" id="ARBA00023170"/>
    </source>
</evidence>
<evidence type="ECO:0000256" key="3">
    <source>
        <dbReference type="ARBA" id="ARBA00022729"/>
    </source>
</evidence>
<sequence length="226" mass="24055">NKAFWVLSLLRIPMSFPAPQGGSGTAGVFLVSEGGMYTFNYTAAREACERLNVTMATREQVERALQDGLQTCKFGWIAEQIAVVPRLTSDEKCGQGRIGVVTWNAHLDRKFAVFCYNASERNETNTSPSTTLTPPTQTPIPVTPSVAPTHTPPPEQKLPTFTTRGSRTSSTTPPSPPTRHGGTTKPAPVSLTFSTSVSSPGALGSSEPDLTRSVVTSTESSLGGKI</sequence>